<dbReference type="InterPro" id="IPR027417">
    <property type="entry name" value="P-loop_NTPase"/>
</dbReference>
<name>A0A0K2Y8H5_9HELI</name>
<accession>A0A0K2Y8H5</accession>
<dbReference type="AlphaFoldDB" id="A0A0K2Y8H5"/>
<dbReference type="Gene3D" id="3.40.50.300">
    <property type="entry name" value="P-loop containing nucleotide triphosphate hydrolases"/>
    <property type="match status" value="1"/>
</dbReference>
<gene>
    <name evidence="1" type="ORF">HAL07_06240</name>
</gene>
<evidence type="ECO:0000313" key="1">
    <source>
        <dbReference type="EMBL" id="CRI32149.1"/>
    </source>
</evidence>
<evidence type="ECO:0000313" key="2">
    <source>
        <dbReference type="Proteomes" id="UP000043437"/>
    </source>
</evidence>
<dbReference type="GeneID" id="82131612"/>
<reference evidence="2" key="1">
    <citation type="submission" date="2014-12" db="EMBL/GenBank/DDBJ databases">
        <authorList>
            <person name="Jaenicke S."/>
        </authorList>
    </citation>
    <scope>NUCLEOTIDE SEQUENCE [LARGE SCALE GENOMIC DNA]</scope>
</reference>
<sequence>MRKNNWRDEVKRVPLSEEDLKEWHCLKHLNRIEPIAPKEDEARFDGKTWEEVQEIVFNTPIGTPLGQFEEEVSFSAWENAFRVRGMLASKLCAMDELPDPEFLLQGFKRGTCGLLSSSGGSGKSFLALTIAMSMADTTHTLPSLNGLVQSRGGVLYLSNEDDKDVIDYRVWRILQHRIDQGFITNPNPVAKSLDHNFVPIDVVAGFRREAKFLIAEGNRVKNTGLARALETLIKEKRHKYDLDIKLVILDTLSRFHALDENSNKEMTLLVGLLGDLARSANVGILMIHHSSKAGALNYKNESVSARGASALVDNVRYHLTMSSVTLQKKSNLSKDKEEMATFEEEDKQNLEAILQNEPNRDEEIERLQAIAQNKDLVRLNLSKQNLGKSAMPLYFARFRHGVLDVVKEEATPEDDLPF</sequence>
<dbReference type="EMBL" id="CDMG01000004">
    <property type="protein sequence ID" value="CRI32149.1"/>
    <property type="molecule type" value="Genomic_DNA"/>
</dbReference>
<dbReference type="SUPFAM" id="SSF52540">
    <property type="entry name" value="P-loop containing nucleoside triphosphate hydrolases"/>
    <property type="match status" value="1"/>
</dbReference>
<organism evidence="1 2">
    <name type="scientific">Helicobacter ailurogastricus</name>
    <dbReference type="NCBI Taxonomy" id="1578720"/>
    <lineage>
        <taxon>Bacteria</taxon>
        <taxon>Pseudomonadati</taxon>
        <taxon>Campylobacterota</taxon>
        <taxon>Epsilonproteobacteria</taxon>
        <taxon>Campylobacterales</taxon>
        <taxon>Helicobacteraceae</taxon>
        <taxon>Helicobacter</taxon>
    </lineage>
</organism>
<dbReference type="Proteomes" id="UP000043437">
    <property type="component" value="Unassembled WGS sequence"/>
</dbReference>
<dbReference type="Pfam" id="PF13481">
    <property type="entry name" value="AAA_25"/>
    <property type="match status" value="1"/>
</dbReference>
<protein>
    <submittedName>
        <fullName evidence="1">Replication protein RepA</fullName>
    </submittedName>
</protein>
<proteinExistence type="predicted"/>
<dbReference type="RefSeq" id="WP_053945080.1">
    <property type="nucleotide sequence ID" value="NZ_CDMG01000004.1"/>
</dbReference>